<sequence>MITFLKASNALAMSVANLVVISMANVNTARPLAKIGRRTARRPNENAKSNVSNTVLVPPLKRPVKTFDFSYISSPLAVRQQ</sequence>
<comment type="caution">
    <text evidence="1">The sequence shown here is derived from an EMBL/GenBank/DDBJ whole genome shotgun (WGS) entry which is preliminary data.</text>
</comment>
<protein>
    <submittedName>
        <fullName evidence="1">(Mediterranean fruit fly) hypothetical protein</fullName>
    </submittedName>
</protein>
<evidence type="ECO:0000313" key="1">
    <source>
        <dbReference type="EMBL" id="CAD6993834.1"/>
    </source>
</evidence>
<name>A0A811U4A5_CERCA</name>
<keyword evidence="2" id="KW-1185">Reference proteome</keyword>
<accession>A0A811U4A5</accession>
<dbReference type="AlphaFoldDB" id="A0A811U4A5"/>
<reference evidence="1" key="1">
    <citation type="submission" date="2020-11" db="EMBL/GenBank/DDBJ databases">
        <authorList>
            <person name="Whitehead M."/>
        </authorList>
    </citation>
    <scope>NUCLEOTIDE SEQUENCE</scope>
    <source>
        <strain evidence="1">EGII</strain>
    </source>
</reference>
<dbReference type="Proteomes" id="UP000606786">
    <property type="component" value="Unassembled WGS sequence"/>
</dbReference>
<gene>
    <name evidence="1" type="ORF">CCAP1982_LOCUS2630</name>
</gene>
<organism evidence="1 2">
    <name type="scientific">Ceratitis capitata</name>
    <name type="common">Mediterranean fruit fly</name>
    <name type="synonym">Tephritis capitata</name>
    <dbReference type="NCBI Taxonomy" id="7213"/>
    <lineage>
        <taxon>Eukaryota</taxon>
        <taxon>Metazoa</taxon>
        <taxon>Ecdysozoa</taxon>
        <taxon>Arthropoda</taxon>
        <taxon>Hexapoda</taxon>
        <taxon>Insecta</taxon>
        <taxon>Pterygota</taxon>
        <taxon>Neoptera</taxon>
        <taxon>Endopterygota</taxon>
        <taxon>Diptera</taxon>
        <taxon>Brachycera</taxon>
        <taxon>Muscomorpha</taxon>
        <taxon>Tephritoidea</taxon>
        <taxon>Tephritidae</taxon>
        <taxon>Ceratitis</taxon>
        <taxon>Ceratitis</taxon>
    </lineage>
</organism>
<dbReference type="EMBL" id="CAJHJT010000001">
    <property type="protein sequence ID" value="CAD6993834.1"/>
    <property type="molecule type" value="Genomic_DNA"/>
</dbReference>
<proteinExistence type="predicted"/>
<evidence type="ECO:0000313" key="2">
    <source>
        <dbReference type="Proteomes" id="UP000606786"/>
    </source>
</evidence>